<dbReference type="GO" id="GO:0009117">
    <property type="term" value="P:nucleotide metabolic process"/>
    <property type="evidence" value="ECO:0007669"/>
    <property type="project" value="TreeGrafter"/>
</dbReference>
<dbReference type="InterPro" id="IPR036265">
    <property type="entry name" value="HIT-like_sf"/>
</dbReference>
<dbReference type="PANTHER" id="PTHR46648">
    <property type="entry name" value="HIT FAMILY PROTEIN 1"/>
    <property type="match status" value="1"/>
</dbReference>
<dbReference type="Proteomes" id="UP000789704">
    <property type="component" value="Unassembled WGS sequence"/>
</dbReference>
<evidence type="ECO:0000259" key="4">
    <source>
        <dbReference type="PROSITE" id="PS51084"/>
    </source>
</evidence>
<dbReference type="InterPro" id="IPR011146">
    <property type="entry name" value="HIT-like"/>
</dbReference>
<feature type="short sequence motif" description="Histidine triad motif" evidence="2 3">
    <location>
        <begin position="113"/>
        <end position="117"/>
    </location>
</feature>
<organism evidence="5 6">
    <name type="scientific">Paraburkholderia saeva</name>
    <dbReference type="NCBI Taxonomy" id="2777537"/>
    <lineage>
        <taxon>Bacteria</taxon>
        <taxon>Pseudomonadati</taxon>
        <taxon>Pseudomonadota</taxon>
        <taxon>Betaproteobacteria</taxon>
        <taxon>Burkholderiales</taxon>
        <taxon>Burkholderiaceae</taxon>
        <taxon>Paraburkholderia</taxon>
    </lineage>
</organism>
<dbReference type="PROSITE" id="PS51084">
    <property type="entry name" value="HIT_2"/>
    <property type="match status" value="1"/>
</dbReference>
<dbReference type="Gene3D" id="3.30.428.10">
    <property type="entry name" value="HIT-like"/>
    <property type="match status" value="1"/>
</dbReference>
<proteinExistence type="predicted"/>
<reference evidence="5" key="1">
    <citation type="submission" date="2021-04" db="EMBL/GenBank/DDBJ databases">
        <authorList>
            <person name="Vanwijnsberghe S."/>
        </authorList>
    </citation>
    <scope>NUCLEOTIDE SEQUENCE</scope>
    <source>
        <strain evidence="5">LMG 31841</strain>
    </source>
</reference>
<dbReference type="Pfam" id="PF01230">
    <property type="entry name" value="HIT"/>
    <property type="match status" value="1"/>
</dbReference>
<dbReference type="SUPFAM" id="SSF54197">
    <property type="entry name" value="HIT-like"/>
    <property type="match status" value="1"/>
</dbReference>
<protein>
    <recommendedName>
        <fullName evidence="4">HIT domain-containing protein</fullName>
    </recommendedName>
</protein>
<keyword evidence="6" id="KW-1185">Reference proteome</keyword>
<name>A0A9N8X493_9BURK</name>
<dbReference type="PRINTS" id="PR00332">
    <property type="entry name" value="HISTRIAD"/>
</dbReference>
<dbReference type="PANTHER" id="PTHR46648:SF1">
    <property type="entry name" value="ADENOSINE 5'-MONOPHOSPHORAMIDASE HNT1"/>
    <property type="match status" value="1"/>
</dbReference>
<evidence type="ECO:0000256" key="2">
    <source>
        <dbReference type="PIRSR" id="PIRSR601310-3"/>
    </source>
</evidence>
<feature type="domain" description="HIT" evidence="4">
    <location>
        <begin position="21"/>
        <end position="128"/>
    </location>
</feature>
<dbReference type="EMBL" id="CAJQZC010000013">
    <property type="protein sequence ID" value="CAG4922147.1"/>
    <property type="molecule type" value="Genomic_DNA"/>
</dbReference>
<evidence type="ECO:0000313" key="6">
    <source>
        <dbReference type="Proteomes" id="UP000789704"/>
    </source>
</evidence>
<evidence type="ECO:0000256" key="1">
    <source>
        <dbReference type="PIRSR" id="PIRSR601310-1"/>
    </source>
</evidence>
<gene>
    <name evidence="5" type="ORF">LMG31841_05159</name>
</gene>
<dbReference type="AlphaFoldDB" id="A0A9N8X493"/>
<dbReference type="GO" id="GO:0003824">
    <property type="term" value="F:catalytic activity"/>
    <property type="evidence" value="ECO:0007669"/>
    <property type="project" value="InterPro"/>
</dbReference>
<dbReference type="InterPro" id="IPR039384">
    <property type="entry name" value="HINT"/>
</dbReference>
<dbReference type="CDD" id="cd01277">
    <property type="entry name" value="HINT_subgroup"/>
    <property type="match status" value="1"/>
</dbReference>
<sequence>MSYARAADPRRQTMEYDPQNAFARILRGELPGIRVYEDELTLAIMDIMPQADGHVLILCKEPAAEIFELSEEGAAACMRTTQRVAKAVKAALNPPGVLIAQFNGRAAGQTVPHVHFHVIPRREGETLKPHGAVPADAGKLRELAALIVAAMPEGAVRPF</sequence>
<comment type="caution">
    <text evidence="5">The sequence shown here is derived from an EMBL/GenBank/DDBJ whole genome shotgun (WGS) entry which is preliminary data.</text>
</comment>
<accession>A0A9N8X493</accession>
<feature type="active site" description="Tele-AMP-histidine intermediate" evidence="1">
    <location>
        <position position="115"/>
    </location>
</feature>
<evidence type="ECO:0000313" key="5">
    <source>
        <dbReference type="EMBL" id="CAG4922147.1"/>
    </source>
</evidence>
<dbReference type="InterPro" id="IPR001310">
    <property type="entry name" value="Histidine_triad_HIT"/>
</dbReference>
<evidence type="ECO:0000256" key="3">
    <source>
        <dbReference type="PROSITE-ProRule" id="PRU00464"/>
    </source>
</evidence>